<accession>A0A0G4FHY8</accession>
<dbReference type="VEuPathDB" id="CryptoDB:Cvel_3324"/>
<feature type="region of interest" description="Disordered" evidence="1">
    <location>
        <begin position="1098"/>
        <end position="1139"/>
    </location>
</feature>
<feature type="region of interest" description="Disordered" evidence="1">
    <location>
        <begin position="46"/>
        <end position="65"/>
    </location>
</feature>
<evidence type="ECO:0000256" key="1">
    <source>
        <dbReference type="SAM" id="MobiDB-lite"/>
    </source>
</evidence>
<reference evidence="2" key="1">
    <citation type="submission" date="2014-11" db="EMBL/GenBank/DDBJ databases">
        <authorList>
            <person name="Otto D Thomas"/>
            <person name="Naeem Raeece"/>
        </authorList>
    </citation>
    <scope>NUCLEOTIDE SEQUENCE</scope>
</reference>
<proteinExistence type="predicted"/>
<gene>
    <name evidence="2" type="ORF">Cvel_3324</name>
</gene>
<feature type="region of interest" description="Disordered" evidence="1">
    <location>
        <begin position="1262"/>
        <end position="1377"/>
    </location>
</feature>
<feature type="compositionally biased region" description="Basic and acidic residues" evidence="1">
    <location>
        <begin position="763"/>
        <end position="773"/>
    </location>
</feature>
<feature type="region of interest" description="Disordered" evidence="1">
    <location>
        <begin position="207"/>
        <end position="226"/>
    </location>
</feature>
<feature type="compositionally biased region" description="Acidic residues" evidence="1">
    <location>
        <begin position="782"/>
        <end position="793"/>
    </location>
</feature>
<feature type="compositionally biased region" description="Acidic residues" evidence="1">
    <location>
        <begin position="1298"/>
        <end position="1318"/>
    </location>
</feature>
<feature type="region of interest" description="Disordered" evidence="1">
    <location>
        <begin position="726"/>
        <end position="816"/>
    </location>
</feature>
<organism evidence="2">
    <name type="scientific">Chromera velia CCMP2878</name>
    <dbReference type="NCBI Taxonomy" id="1169474"/>
    <lineage>
        <taxon>Eukaryota</taxon>
        <taxon>Sar</taxon>
        <taxon>Alveolata</taxon>
        <taxon>Colpodellida</taxon>
        <taxon>Chromeraceae</taxon>
        <taxon>Chromera</taxon>
    </lineage>
</organism>
<feature type="compositionally biased region" description="Basic and acidic residues" evidence="1">
    <location>
        <begin position="1319"/>
        <end position="1337"/>
    </location>
</feature>
<feature type="compositionally biased region" description="Acidic residues" evidence="1">
    <location>
        <begin position="1275"/>
        <end position="1286"/>
    </location>
</feature>
<evidence type="ECO:0000313" key="2">
    <source>
        <dbReference type="EMBL" id="CEM12719.1"/>
    </source>
</evidence>
<protein>
    <submittedName>
        <fullName evidence="2">Uncharacterized protein</fullName>
    </submittedName>
</protein>
<feature type="region of interest" description="Disordered" evidence="1">
    <location>
        <begin position="1208"/>
        <end position="1241"/>
    </location>
</feature>
<sequence length="1377" mass="152133">MTPDDVVTVAAALDTRPRKEPWGFNFNNFPVLSRFEGLLSPPASSDPFDAFHHSNPQQQQQTLGSSSRVMNIDIDRRVHPEGSGLDFDSSAVLSEDVLVFHKATWRYAAQMVAFLTPQEQAALYFTAARVFPSALAVPPTAAERAEAESLHKALKAGKIQSPPLNLSELPLSELIQCLYASEAIRAQIRAHAAQAAQLVAAVEAERETGKTNKGYRHSESTAQAPPEQFELDPSFLIFTETLPLTRYSSEDFEAEIIKRIGASSPSQGALSVMDLGRVIRWRCETLKQVKRDTQIGETLKKSGLASALGVNVSEEQAAADEAAEGNDTIIRDKFILACLRRLTSHFVSSNPLASVARGVERLEEIRAAQAARRGTGSADAVRAQAIQRRQQDSSQRKDERYAFLSSVQALRLIWREISESVLSHQQELLDDEGGGGSEEKGGKRGALVSTAELLSLYDQALGALVSYGLRAASEGGMSLDEICALYALLHDTTGQHTMVFSDRQMICVEDAPPPLPETVVERLRERGDSSEASQPFDWSQHLLSQTVRGDGRMNPGVEALRLGRGGTRSAFLGRDRGAFYSNQAPARPHGPTLRLPWRQIYSAFASRVLSTLKERTRRFSEQIAENTYTEEEIENNNRNKKFLPPMIFDGMWKVKAFYVASVCRDLARSQVLDPEIWQGLSKMVVVYREFLTLEDCKQILVALLWLLTEYVQAVMNGPIGDGVEWKEEEERNSQGQQRQKQRQSDSSVLAQSLSGPFPPPVDKTTKVSEDTREYLLSLLTADPEEDEEEEEESTLSKAAAENKHPATPAGGLADMRSLSGSSFLHAALESSSLTGPPSEPPLLSKPLKTLEALRAILLAVQAVNSRVRLFLKHEWEEPARIPKKTSPMLKRFIGISHAMGKSYLPGLARLGPAIDRLESQAKGVLLSSSAGQQQMQQGNLQETGEGQGVERGTLRISGLATGVRLETSRCLEQSRFLSLSVQNRIFGIGYSMSLSELSHLIGEEMGPFGVSSFFRIDSRLHSSRSRRGPSGKGEDVVRSSADGPFGFRWAAVGERERKRLASELAKRGVATPDEEAFGDQLMDVPQEEREERGRALFAFPAGELDDDGDDNEGRRKNRNAASGEETGEEMERGDTGLVDIEPDGGFVPDVVMSRIGNCAFDPSRILQFLQLLSVRETAEMLRWGWATRTLTVPFAELALLRIKSSWEWAQHQKEQPESKKGKRGRDRDGAGAPSQSTLTPPQTVLIARILEQLPSHSPVWLSDLSLSPSPPVADSLEEDEEGDEETAASARHRGSIEGLEDDWGDAGEPAESEYEEYNSDFRETSSADWKSGGRLEEIESWEEDEPEWEGRGRERGEGVQNRRGQWGHHSQTSHKEL</sequence>
<feature type="compositionally biased region" description="Basic and acidic residues" evidence="1">
    <location>
        <begin position="1210"/>
        <end position="1229"/>
    </location>
</feature>
<feature type="compositionally biased region" description="Acidic residues" evidence="1">
    <location>
        <begin position="1338"/>
        <end position="1347"/>
    </location>
</feature>
<feature type="compositionally biased region" description="Polar residues" evidence="1">
    <location>
        <begin position="54"/>
        <end position="65"/>
    </location>
</feature>
<dbReference type="EMBL" id="CDMZ01000363">
    <property type="protein sequence ID" value="CEM12719.1"/>
    <property type="molecule type" value="Genomic_DNA"/>
</dbReference>
<name>A0A0G4FHY8_9ALVE</name>
<feature type="compositionally biased region" description="Basic and acidic residues" evidence="1">
    <location>
        <begin position="1348"/>
        <end position="1357"/>
    </location>
</feature>